<accession>A0A0S1XAN3</accession>
<dbReference type="Gene3D" id="3.30.160.250">
    <property type="match status" value="1"/>
</dbReference>
<dbReference type="PATRIC" id="fig|55802.8.peg.899"/>
<dbReference type="PANTHER" id="PTHR34504:SF2">
    <property type="entry name" value="UPF0150 PROTEIN SSL0259"/>
    <property type="match status" value="1"/>
</dbReference>
<dbReference type="EMBL" id="CP013050">
    <property type="protein sequence ID" value="ALM74853.1"/>
    <property type="molecule type" value="Genomic_DNA"/>
</dbReference>
<dbReference type="AlphaFoldDB" id="A0A0S1XAN3"/>
<dbReference type="RefSeq" id="WP_056933663.1">
    <property type="nucleotide sequence ID" value="NZ_CP013050.1"/>
</dbReference>
<proteinExistence type="predicted"/>
<protein>
    <recommendedName>
        <fullName evidence="1">HicB-like antitoxin of toxin-antitoxin system domain-containing protein</fullName>
    </recommendedName>
</protein>
<dbReference type="InterPro" id="IPR031807">
    <property type="entry name" value="HicB-like"/>
</dbReference>
<dbReference type="GeneID" id="26136176"/>
<dbReference type="Pfam" id="PF15919">
    <property type="entry name" value="HicB_lk_antitox"/>
    <property type="match status" value="1"/>
</dbReference>
<dbReference type="SUPFAM" id="SSF143100">
    <property type="entry name" value="TTHA1013/TTHA0281-like"/>
    <property type="match status" value="1"/>
</dbReference>
<dbReference type="STRING" id="55802.TBCH5v1_0901"/>
<feature type="domain" description="HicB-like antitoxin of toxin-antitoxin system" evidence="1">
    <location>
        <begin position="3"/>
        <end position="65"/>
    </location>
</feature>
<evidence type="ECO:0000259" key="1">
    <source>
        <dbReference type="Pfam" id="PF15919"/>
    </source>
</evidence>
<gene>
    <name evidence="2" type="ORF">TBCH5v1_0901</name>
</gene>
<organism evidence="2 3">
    <name type="scientific">Thermococcus barophilus</name>
    <dbReference type="NCBI Taxonomy" id="55802"/>
    <lineage>
        <taxon>Archaea</taxon>
        <taxon>Methanobacteriati</taxon>
        <taxon>Methanobacteriota</taxon>
        <taxon>Thermococci</taxon>
        <taxon>Thermococcales</taxon>
        <taxon>Thermococcaceae</taxon>
        <taxon>Thermococcus</taxon>
    </lineage>
</organism>
<dbReference type="Proteomes" id="UP000066042">
    <property type="component" value="Chromosome"/>
</dbReference>
<dbReference type="InterPro" id="IPR035069">
    <property type="entry name" value="TTHA1013/TTHA0281-like"/>
</dbReference>
<reference evidence="2 3" key="1">
    <citation type="journal article" date="2016" name="Genome Announc.">
        <title>Complete genome sequence of the hyperthermophilic and piezophilic archaeon Thermococcus barophilus Ch5, capable of growth at the expense of hydrogenogenesis from carbon monoxide and formate.</title>
        <authorList>
            <person name="Oger P."/>
            <person name="Sokolova T.G."/>
            <person name="Kozhevnikova D.A."/>
            <person name="Taranov E.A."/>
            <person name="Vannier P."/>
            <person name="Lee H.S."/>
            <person name="Kwon K.K."/>
            <person name="Kang S.G."/>
            <person name="Lee J.H."/>
            <person name="Bonch-Osmolovskaya E.A."/>
            <person name="Lebedinsky A.V."/>
        </authorList>
    </citation>
    <scope>NUCLEOTIDE SEQUENCE [LARGE SCALE GENOMIC DNA]</scope>
    <source>
        <strain evidence="3">Ch5</strain>
    </source>
</reference>
<dbReference type="PANTHER" id="PTHR34504">
    <property type="entry name" value="ANTITOXIN HICB"/>
    <property type="match status" value="1"/>
</dbReference>
<sequence length="75" mass="8487">MKFKVILEPQPEGGFVAYVPALPGCMSQGETKEEALQNIKEAIELYLEVLEEKQMGKVLKKIEHFDKSHIVEVSL</sequence>
<evidence type="ECO:0000313" key="2">
    <source>
        <dbReference type="EMBL" id="ALM74853.1"/>
    </source>
</evidence>
<evidence type="ECO:0000313" key="3">
    <source>
        <dbReference type="Proteomes" id="UP000066042"/>
    </source>
</evidence>
<name>A0A0S1XAN3_THEBA</name>
<dbReference type="InterPro" id="IPR051404">
    <property type="entry name" value="TA_system_antitoxin"/>
</dbReference>